<organism evidence="2 3">
    <name type="scientific">Acinetobacter cumulans</name>
    <dbReference type="NCBI Taxonomy" id="2136182"/>
    <lineage>
        <taxon>Bacteria</taxon>
        <taxon>Pseudomonadati</taxon>
        <taxon>Pseudomonadota</taxon>
        <taxon>Gammaproteobacteria</taxon>
        <taxon>Moraxellales</taxon>
        <taxon>Moraxellaceae</taxon>
        <taxon>Acinetobacter</taxon>
    </lineage>
</organism>
<evidence type="ECO:0000313" key="3">
    <source>
        <dbReference type="Proteomes" id="UP000281084"/>
    </source>
</evidence>
<protein>
    <submittedName>
        <fullName evidence="2">Uncharacterized protein</fullName>
    </submittedName>
</protein>
<feature type="transmembrane region" description="Helical" evidence="1">
    <location>
        <begin position="35"/>
        <end position="54"/>
    </location>
</feature>
<name>A0A3A8FSY4_9GAMM</name>
<evidence type="ECO:0000256" key="1">
    <source>
        <dbReference type="SAM" id="Phobius"/>
    </source>
</evidence>
<proteinExistence type="predicted"/>
<feature type="transmembrane region" description="Helical" evidence="1">
    <location>
        <begin position="6"/>
        <end position="23"/>
    </location>
</feature>
<reference evidence="2 3" key="1">
    <citation type="submission" date="2018-09" db="EMBL/GenBank/DDBJ databases">
        <title>The draft genome of Acinetobacter spp. strains.</title>
        <authorList>
            <person name="Qin J."/>
            <person name="Feng Y."/>
            <person name="Zong Z."/>
        </authorList>
    </citation>
    <scope>NUCLEOTIDE SEQUENCE [LARGE SCALE GENOMIC DNA]</scope>
    <source>
        <strain evidence="2 3">WCHAc060002</strain>
    </source>
</reference>
<accession>A0A3A8FSY4</accession>
<dbReference type="AlphaFoldDB" id="A0A3A8FSY4"/>
<dbReference type="EMBL" id="RAXZ01000025">
    <property type="protein sequence ID" value="RKG49329.1"/>
    <property type="molecule type" value="Genomic_DNA"/>
</dbReference>
<dbReference type="Proteomes" id="UP000281084">
    <property type="component" value="Unassembled WGS sequence"/>
</dbReference>
<evidence type="ECO:0000313" key="2">
    <source>
        <dbReference type="EMBL" id="RKG49329.1"/>
    </source>
</evidence>
<sequence length="156" mass="18273">MYLDTALFITSFGSLILFGLVAYRLKMSQNTQSIIILLMICGFMYMYLFGLDLYRESNYQKALDTPLKNYTCAIFVRQIHFNIGRKRQYETAFQFKTSNSEFLEFNGDPIAFKHIAQLQTLQAGQTYCFHYASQIHDWNGRFILTELHPFALLKSE</sequence>
<keyword evidence="1" id="KW-0812">Transmembrane</keyword>
<keyword evidence="1" id="KW-0472">Membrane</keyword>
<comment type="caution">
    <text evidence="2">The sequence shown here is derived from an EMBL/GenBank/DDBJ whole genome shotgun (WGS) entry which is preliminary data.</text>
</comment>
<gene>
    <name evidence="2" type="ORF">D7V64_14115</name>
</gene>
<keyword evidence="1" id="KW-1133">Transmembrane helix</keyword>